<evidence type="ECO:0000313" key="5">
    <source>
        <dbReference type="EMBL" id="MFL9836216.1"/>
    </source>
</evidence>
<name>A0ABW8Y7P4_9FLAO</name>
<dbReference type="Gene3D" id="3.20.20.300">
    <property type="entry name" value="Glycoside hydrolase, family 3, N-terminal domain"/>
    <property type="match status" value="1"/>
</dbReference>
<reference evidence="5 6" key="1">
    <citation type="submission" date="2024-06" db="EMBL/GenBank/DDBJ databases">
        <authorList>
            <person name="Kaempfer P."/>
            <person name="Viver T."/>
        </authorList>
    </citation>
    <scope>NUCLEOTIDE SEQUENCE [LARGE SCALE GENOMIC DNA]</scope>
    <source>
        <strain evidence="5 6">ST-75</strain>
    </source>
</reference>
<comment type="caution">
    <text evidence="5">The sequence shown here is derived from an EMBL/GenBank/DDBJ whole genome shotgun (WGS) entry which is preliminary data.</text>
</comment>
<dbReference type="Gene3D" id="3.40.50.1700">
    <property type="entry name" value="Glycoside hydrolase family 3 C-terminal domain"/>
    <property type="match status" value="1"/>
</dbReference>
<evidence type="ECO:0000256" key="2">
    <source>
        <dbReference type="ARBA" id="ARBA00022801"/>
    </source>
</evidence>
<evidence type="ECO:0000256" key="3">
    <source>
        <dbReference type="SAM" id="SignalP"/>
    </source>
</evidence>
<dbReference type="Proteomes" id="UP001629059">
    <property type="component" value="Unassembled WGS sequence"/>
</dbReference>
<dbReference type="Pfam" id="PF14310">
    <property type="entry name" value="Fn3-like"/>
    <property type="match status" value="1"/>
</dbReference>
<dbReference type="InterPro" id="IPR013783">
    <property type="entry name" value="Ig-like_fold"/>
</dbReference>
<dbReference type="SMART" id="SM01217">
    <property type="entry name" value="Fn3_like"/>
    <property type="match status" value="1"/>
</dbReference>
<feature type="signal peptide" evidence="3">
    <location>
        <begin position="1"/>
        <end position="19"/>
    </location>
</feature>
<dbReference type="GO" id="GO:0016787">
    <property type="term" value="F:hydrolase activity"/>
    <property type="evidence" value="ECO:0007669"/>
    <property type="project" value="UniProtKB-KW"/>
</dbReference>
<dbReference type="InterPro" id="IPR036962">
    <property type="entry name" value="Glyco_hydro_3_N_sf"/>
</dbReference>
<dbReference type="InterPro" id="IPR017853">
    <property type="entry name" value="GH"/>
</dbReference>
<organism evidence="5 6">
    <name type="scientific">Flavobacterium rhizophilum</name>
    <dbReference type="NCBI Taxonomy" id="3163296"/>
    <lineage>
        <taxon>Bacteria</taxon>
        <taxon>Pseudomonadati</taxon>
        <taxon>Bacteroidota</taxon>
        <taxon>Flavobacteriia</taxon>
        <taxon>Flavobacteriales</taxon>
        <taxon>Flavobacteriaceae</taxon>
        <taxon>Flavobacterium</taxon>
    </lineage>
</organism>
<dbReference type="Gene3D" id="2.60.40.10">
    <property type="entry name" value="Immunoglobulins"/>
    <property type="match status" value="1"/>
</dbReference>
<dbReference type="Pfam" id="PF00933">
    <property type="entry name" value="Glyco_hydro_3"/>
    <property type="match status" value="1"/>
</dbReference>
<feature type="chain" id="PRO_5045341688" evidence="3">
    <location>
        <begin position="20"/>
        <end position="736"/>
    </location>
</feature>
<dbReference type="PANTHER" id="PTHR42715:SF10">
    <property type="entry name" value="BETA-GLUCOSIDASE"/>
    <property type="match status" value="1"/>
</dbReference>
<dbReference type="EMBL" id="JBELQB010000001">
    <property type="protein sequence ID" value="MFL9836216.1"/>
    <property type="molecule type" value="Genomic_DNA"/>
</dbReference>
<dbReference type="Pfam" id="PF01915">
    <property type="entry name" value="Glyco_hydro_3_C"/>
    <property type="match status" value="1"/>
</dbReference>
<dbReference type="PRINTS" id="PR00133">
    <property type="entry name" value="GLHYDRLASE3"/>
</dbReference>
<evidence type="ECO:0000259" key="4">
    <source>
        <dbReference type="SMART" id="SM01217"/>
    </source>
</evidence>
<dbReference type="InterPro" id="IPR026891">
    <property type="entry name" value="Fn3-like"/>
</dbReference>
<dbReference type="InterPro" id="IPR002772">
    <property type="entry name" value="Glyco_hydro_3_C"/>
</dbReference>
<keyword evidence="3" id="KW-0732">Signal</keyword>
<comment type="similarity">
    <text evidence="1">Belongs to the glycosyl hydrolase 3 family.</text>
</comment>
<proteinExistence type="inferred from homology"/>
<keyword evidence="2 5" id="KW-0378">Hydrolase</keyword>
<dbReference type="SUPFAM" id="SSF51445">
    <property type="entry name" value="(Trans)glycosidases"/>
    <property type="match status" value="1"/>
</dbReference>
<dbReference type="InterPro" id="IPR036881">
    <property type="entry name" value="Glyco_hydro_3_C_sf"/>
</dbReference>
<dbReference type="SUPFAM" id="SSF52279">
    <property type="entry name" value="Beta-D-glucan exohydrolase, C-terminal domain"/>
    <property type="match status" value="1"/>
</dbReference>
<evidence type="ECO:0000313" key="6">
    <source>
        <dbReference type="Proteomes" id="UP001629059"/>
    </source>
</evidence>
<accession>A0ABW8Y7P4</accession>
<protein>
    <submittedName>
        <fullName evidence="5">Glycoside hydrolase family 3 C-terminal domain-containing protein</fullName>
    </submittedName>
</protein>
<feature type="domain" description="Fibronectin type III-like" evidence="4">
    <location>
        <begin position="654"/>
        <end position="724"/>
    </location>
</feature>
<evidence type="ECO:0000256" key="1">
    <source>
        <dbReference type="ARBA" id="ARBA00005336"/>
    </source>
</evidence>
<dbReference type="RefSeq" id="WP_408073238.1">
    <property type="nucleotide sequence ID" value="NZ_JBELQB010000001.1"/>
</dbReference>
<dbReference type="InterPro" id="IPR001764">
    <property type="entry name" value="Glyco_hydro_3_N"/>
</dbReference>
<dbReference type="PANTHER" id="PTHR42715">
    <property type="entry name" value="BETA-GLUCOSIDASE"/>
    <property type="match status" value="1"/>
</dbReference>
<keyword evidence="6" id="KW-1185">Reference proteome</keyword>
<gene>
    <name evidence="5" type="ORF">ABS768_01825</name>
</gene>
<sequence>MIRKITLACLFLLAFNAKAQQALPVYLDDTIPMEERVEDALSKMTTREKIAMIHAQSKFSSPGVPRLGIPENWMTDGPHGIRPEVLWDEWEQASWTNDSCIAFPALTALSATWNREMALLYGKSLGEEARYRNKNVLLGPGVNIYRSPLNGRNFEYMGEDPFLAGEMVVPYIKGVQSNGVATCVKHFALNNQETNRHGVNVIVDDRALYEIYLPAFKAAVQKGGTWAIMGAYNKYKGQQACHNEYLLQDILRGEWGFDGVVVADWGGVHDTKEAIYNGLDIEFGTWTDGLTWGKSNAYDNYYMAAPYLELIESGEVGTKELDDKVRNILRLSFRTTMNRNRPFGSFGTDAHAKASRTIAEEGIVLLKNKNSLLPLDVKKHKKIAVIGENAIKMMTVGGGSSSLKVRYEVSPLDGIKSRAGNDFEVVYARGYVGDASGDYNGVVSGQNLKDDRSAAELREEALRVAKEADIVVFVGGLNKSDFQDSEGNDRKELELPYGQNELISDLAKANSNFVYVNISGNAVAMPWEKEVPAIVQGWFLGTEAGNAIASVLFGDVNPSGKLTFTFPVKLQDNAAHALNAFPGDDEVTYKESIFVGYRWHEKQNIKPLFPFGYGLSYTTFKYSDIKADKTTVNDDEPLTVSVKVKNTGKRDGAEVVQLYISDTESSLPRPIKELKGFEKVYLKAGEEKTITFSIAKEDLSYFDDKKHQWVAEPGSFRAIIGASSRDIQGDVRFTLK</sequence>
<dbReference type="InterPro" id="IPR050288">
    <property type="entry name" value="Cellulose_deg_GH3"/>
</dbReference>